<dbReference type="EMBL" id="JPUA01000003">
    <property type="protein sequence ID" value="OWV31489.1"/>
    <property type="molecule type" value="Genomic_DNA"/>
</dbReference>
<dbReference type="OrthoDB" id="197869at2"/>
<name>A0A246S4Y6_9GAMM</name>
<sequence length="409" mass="44921">MVRQATWLCAILIVTQSGALLADSGLPNLEFNGFGTLGVVRSDERNADFVAAPFVSEGAGYSHDWSAEVDSRLGLQATLRMTPQISSVVQVISEKRHDGSFAPDIEWANVQYDFTPNLSFRVGRMVQSSFMSSEHRKVNYATPWIRPPQEVYRLLPVANFDGVDVRYRYPVGKTSNELQMNFGGGSVDYSTGSIDASDSWGVSHRTHWGDATLFASYGELKVSADELSQFFDVYRLFGLPGEQLASRYEVDGKRTSLLSLGVGYDPGSWFVMGEWARSSSPSLLGDSEGAYMTFGYRIAEWTPYVGVARAKVTSNTSESGLNAALYPSPFAEGAQLLNGILNELLSSGMQQESITVGARWDFRPGMALTAQYDHIDMRSGSSGGLINQQPEFTPGERINLFSLALDFVF</sequence>
<protein>
    <submittedName>
        <fullName evidence="2">Porin, Gram-negative type</fullName>
    </submittedName>
</protein>
<feature type="chain" id="PRO_5012422172" evidence="1">
    <location>
        <begin position="23"/>
        <end position="409"/>
    </location>
</feature>
<gene>
    <name evidence="2" type="ORF">JI62_02440</name>
</gene>
<comment type="caution">
    <text evidence="2">The sequence shown here is derived from an EMBL/GenBank/DDBJ whole genome shotgun (WGS) entry which is preliminary data.</text>
</comment>
<reference evidence="2 3" key="1">
    <citation type="submission" date="2014-08" db="EMBL/GenBank/DDBJ databases">
        <title>Draft genome sequence of a novel L-asparaginase producing marine bacterium, Halomonas campaniensis.</title>
        <authorList>
            <person name="Sundarakrishnan B."/>
            <person name="Moushumi Priya A."/>
            <person name="Raman G."/>
            <person name="Sakthivel N."/>
            <person name="Park S."/>
            <person name="Jayachandran S."/>
        </authorList>
    </citation>
    <scope>NUCLEOTIDE SEQUENCE [LARGE SCALE GENOMIC DNA]</scope>
    <source>
        <strain evidence="2 3">SK03</strain>
    </source>
</reference>
<evidence type="ECO:0000313" key="3">
    <source>
        <dbReference type="Proteomes" id="UP000197334"/>
    </source>
</evidence>
<dbReference type="InterPro" id="IPR023614">
    <property type="entry name" value="Porin_dom_sf"/>
</dbReference>
<organism evidence="2 3">
    <name type="scientific">Halomonas campaniensis</name>
    <dbReference type="NCBI Taxonomy" id="213554"/>
    <lineage>
        <taxon>Bacteria</taxon>
        <taxon>Pseudomonadati</taxon>
        <taxon>Pseudomonadota</taxon>
        <taxon>Gammaproteobacteria</taxon>
        <taxon>Oceanospirillales</taxon>
        <taxon>Halomonadaceae</taxon>
        <taxon>Halomonas</taxon>
    </lineage>
</organism>
<feature type="signal peptide" evidence="1">
    <location>
        <begin position="1"/>
        <end position="22"/>
    </location>
</feature>
<evidence type="ECO:0000256" key="1">
    <source>
        <dbReference type="SAM" id="SignalP"/>
    </source>
</evidence>
<dbReference type="AlphaFoldDB" id="A0A246S4Y6"/>
<dbReference type="Proteomes" id="UP000197334">
    <property type="component" value="Unassembled WGS sequence"/>
</dbReference>
<dbReference type="SUPFAM" id="SSF56935">
    <property type="entry name" value="Porins"/>
    <property type="match status" value="1"/>
</dbReference>
<proteinExistence type="predicted"/>
<evidence type="ECO:0000313" key="2">
    <source>
        <dbReference type="EMBL" id="OWV31489.1"/>
    </source>
</evidence>
<dbReference type="Gene3D" id="2.40.160.10">
    <property type="entry name" value="Porin"/>
    <property type="match status" value="1"/>
</dbReference>
<dbReference type="RefSeq" id="WP_088698639.1">
    <property type="nucleotide sequence ID" value="NZ_JPUA01000003.1"/>
</dbReference>
<keyword evidence="1" id="KW-0732">Signal</keyword>
<accession>A0A246S4Y6</accession>
<keyword evidence="3" id="KW-1185">Reference proteome</keyword>